<evidence type="ECO:0000313" key="9">
    <source>
        <dbReference type="Proteomes" id="UP000293398"/>
    </source>
</evidence>
<dbReference type="InterPro" id="IPR015421">
    <property type="entry name" value="PyrdxlP-dep_Trfase_major"/>
</dbReference>
<evidence type="ECO:0000256" key="2">
    <source>
        <dbReference type="ARBA" id="ARBA00009533"/>
    </source>
</evidence>
<protein>
    <submittedName>
        <fullName evidence="8">Glutamate decarboxylase</fullName>
    </submittedName>
</protein>
<accession>A0A4Q7VTZ3</accession>
<comment type="cofactor">
    <cofactor evidence="1 6 7">
        <name>pyridoxal 5'-phosphate</name>
        <dbReference type="ChEBI" id="CHEBI:597326"/>
    </cofactor>
</comment>
<dbReference type="PANTHER" id="PTHR45677">
    <property type="entry name" value="GLUTAMATE DECARBOXYLASE-RELATED"/>
    <property type="match status" value="1"/>
</dbReference>
<evidence type="ECO:0000313" key="8">
    <source>
        <dbReference type="EMBL" id="RZT99864.1"/>
    </source>
</evidence>
<dbReference type="GO" id="GO:0019752">
    <property type="term" value="P:carboxylic acid metabolic process"/>
    <property type="evidence" value="ECO:0007669"/>
    <property type="project" value="InterPro"/>
</dbReference>
<reference evidence="8 9" key="1">
    <citation type="submission" date="2019-02" db="EMBL/GenBank/DDBJ databases">
        <title>Genomic Encyclopedia of Type Strains, Phase IV (KMG-IV): sequencing the most valuable type-strain genomes for metagenomic binning, comparative biology and taxonomic classification.</title>
        <authorList>
            <person name="Goeker M."/>
        </authorList>
    </citation>
    <scope>NUCLEOTIDE SEQUENCE [LARGE SCALE GENOMIC DNA]</scope>
    <source>
        <strain evidence="8 9">DSM 23814</strain>
    </source>
</reference>
<keyword evidence="4 6" id="KW-0663">Pyridoxal phosphate</keyword>
<evidence type="ECO:0000256" key="5">
    <source>
        <dbReference type="ARBA" id="ARBA00023239"/>
    </source>
</evidence>
<evidence type="ECO:0000256" key="4">
    <source>
        <dbReference type="ARBA" id="ARBA00022898"/>
    </source>
</evidence>
<proteinExistence type="inferred from homology"/>
<comment type="caution">
    <text evidence="8">The sequence shown here is derived from an EMBL/GenBank/DDBJ whole genome shotgun (WGS) entry which is preliminary data.</text>
</comment>
<comment type="similarity">
    <text evidence="2 7">Belongs to the group II decarboxylase family.</text>
</comment>
<dbReference type="Pfam" id="PF00282">
    <property type="entry name" value="Pyridoxal_deC"/>
    <property type="match status" value="1"/>
</dbReference>
<dbReference type="Gene3D" id="3.40.640.10">
    <property type="entry name" value="Type I PLP-dependent aspartate aminotransferase-like (Major domain)"/>
    <property type="match status" value="1"/>
</dbReference>
<dbReference type="PANTHER" id="PTHR45677:SF8">
    <property type="entry name" value="CYSTEINE SULFINIC ACID DECARBOXYLASE"/>
    <property type="match status" value="1"/>
</dbReference>
<name>A0A4Q7VTZ3_9BURK</name>
<dbReference type="GO" id="GO:0016831">
    <property type="term" value="F:carboxy-lyase activity"/>
    <property type="evidence" value="ECO:0007669"/>
    <property type="project" value="UniProtKB-KW"/>
</dbReference>
<dbReference type="AlphaFoldDB" id="A0A4Q7VTZ3"/>
<evidence type="ECO:0000256" key="1">
    <source>
        <dbReference type="ARBA" id="ARBA00001933"/>
    </source>
</evidence>
<evidence type="ECO:0000256" key="7">
    <source>
        <dbReference type="RuleBase" id="RU000382"/>
    </source>
</evidence>
<dbReference type="Proteomes" id="UP000293398">
    <property type="component" value="Unassembled WGS sequence"/>
</dbReference>
<gene>
    <name evidence="8" type="ORF">EV681_1659</name>
</gene>
<keyword evidence="9" id="KW-1185">Reference proteome</keyword>
<organism evidence="8 9">
    <name type="scientific">Advenella incenata</name>
    <dbReference type="NCBI Taxonomy" id="267800"/>
    <lineage>
        <taxon>Bacteria</taxon>
        <taxon>Pseudomonadati</taxon>
        <taxon>Pseudomonadota</taxon>
        <taxon>Betaproteobacteria</taxon>
        <taxon>Burkholderiales</taxon>
        <taxon>Alcaligenaceae</taxon>
    </lineage>
</organism>
<keyword evidence="3" id="KW-0210">Decarboxylase</keyword>
<dbReference type="InterPro" id="IPR002129">
    <property type="entry name" value="PyrdxlP-dep_de-COase"/>
</dbReference>
<dbReference type="GO" id="GO:0005737">
    <property type="term" value="C:cytoplasm"/>
    <property type="evidence" value="ECO:0007669"/>
    <property type="project" value="TreeGrafter"/>
</dbReference>
<dbReference type="SUPFAM" id="SSF53383">
    <property type="entry name" value="PLP-dependent transferases"/>
    <property type="match status" value="1"/>
</dbReference>
<keyword evidence="5 7" id="KW-0456">Lyase</keyword>
<evidence type="ECO:0000256" key="6">
    <source>
        <dbReference type="PIRSR" id="PIRSR602129-50"/>
    </source>
</evidence>
<dbReference type="GO" id="GO:0030170">
    <property type="term" value="F:pyridoxal phosphate binding"/>
    <property type="evidence" value="ECO:0007669"/>
    <property type="project" value="InterPro"/>
</dbReference>
<dbReference type="InterPro" id="IPR015422">
    <property type="entry name" value="PyrdxlP-dep_Trfase_small"/>
</dbReference>
<dbReference type="InterPro" id="IPR015424">
    <property type="entry name" value="PyrdxlP-dep_Trfase"/>
</dbReference>
<feature type="modified residue" description="N6-(pyridoxal phosphate)lysine" evidence="6">
    <location>
        <position position="338"/>
    </location>
</feature>
<sequence>MNIEKIKMDLILNDDVDSPIDGVQEANTSHTLIDALFNSNTATLRNRVDDSCRKFFTSTDASTDLHIDDIRSKFMQFDAPAQGKSAEAYIDLLDSEVLPHCSHLASPRYLGHMTSPIPQFLPEIGRLVQTLNQNVVKMETSRGMAFLERQVIGMLHREIFRADRQFYEENLQATSSALGIFTSGGTLANICALWTALRLADTAQASESTKALSPDERPVIIGSELMHYSFDKGAQLLGAQLHKVPVNNLFQIDLDALNDAVEKYRQAGRKIVCLVAIAGTTDYGSIDAIAKICDIGKKIGAHVHVDAAWGGGLILSESNRHLLDGIAQADTVTIDGHKQLMLPLGCGMLFFRDPALSQLTMHHAPYAVRATSFDQGRFTLEGTRPATALYLHAALHIIGKNGYDDIFSKSMQRARYMAQTIETRPEFELIAAPVMNILTYRYIPEKYRNKKIDDLDNIQINRFNISLQKWQRQKGDSFVSRTFRAIGQYNNQGLTLLRAVLLNPLTTNDDIDFLLNDQLHIARLLESRIRDTPASHS</sequence>
<dbReference type="EMBL" id="SHKO01000001">
    <property type="protein sequence ID" value="RZT99864.1"/>
    <property type="molecule type" value="Genomic_DNA"/>
</dbReference>
<dbReference type="Gene3D" id="3.90.1150.10">
    <property type="entry name" value="Aspartate Aminotransferase, domain 1"/>
    <property type="match status" value="1"/>
</dbReference>
<evidence type="ECO:0000256" key="3">
    <source>
        <dbReference type="ARBA" id="ARBA00022793"/>
    </source>
</evidence>